<dbReference type="PROSITE" id="PS00108">
    <property type="entry name" value="PROTEIN_KINASE_ST"/>
    <property type="match status" value="1"/>
</dbReference>
<evidence type="ECO:0000313" key="4">
    <source>
        <dbReference type="Proteomes" id="UP000186817"/>
    </source>
</evidence>
<dbReference type="InterPro" id="IPR000719">
    <property type="entry name" value="Prot_kinase_dom"/>
</dbReference>
<dbReference type="OrthoDB" id="669224at2759"/>
<dbReference type="Gene3D" id="1.10.510.10">
    <property type="entry name" value="Transferase(Phosphotransferase) domain 1"/>
    <property type="match status" value="1"/>
</dbReference>
<sequence length="744" mass="83051">MAFARAARFPVRVPGRDFSIPGPGTHSPRASCGLPRVLVYTFGQPSPPKPRPLPKAKAVAIVNDAQPQRTTQLATPRLQQDEALPSVDVAQLALTTHLGRGGLGTVQTGVFRGTAMAVKYYRHQPHLFSNPAGDRRALHKEAMLLIRIDHPNVVRVLCLVADNGDTTGFGMEMLGKSLQEAHNKRELNGRVLAEAFSPTCQGVAHIHGLLVAHLDIKPANLCFARPMSNDIKLIDFDAAQELKQADEVLDRLPGYTFFTLLGQTPANRETGKLQRWVMSLLSPVEERPSMQQILKQCTKPIEDQPEPTDALPALLLVKPEADWLSGGMTSATLTLDWRTLLHRSNLSRAGGRRAHRPQRPMTDAEWAANMRRVLGPHLENMTSEVKSSWGPEVDPEAMLLRWLCQRHNLEVPPVSVRRRPKAEEREPAKPADSAEAAKPLEAPHSARAQPSSQPKQREPQPPNSARLPPIARHTEAKRAPEPRLGPGQSLPILEEESEGSPSPSPVHKTEPPAMALDLGVKALTTKPWKSNLSINLPECKPWSRTLQTVQDKIVSDERRHTSHSELLKANNQRMQDLMAYMHQEMRGQFLSKVPLLSDKVLDAKTQFRFGSQHVGVARVALQPQMQQSEMIADEPEKPEKPPVTFEGESEANRIVQEICNNAKVQEKVRVQVEAKAKAARAEIRMEKLIAKRYRYSSGPKDTEFWVKCQINDNDPPDFVHVLLTQEWRVKDVKLFERVDSKIHG</sequence>
<feature type="domain" description="Protein kinase" evidence="2">
    <location>
        <begin position="92"/>
        <end position="362"/>
    </location>
</feature>
<dbReference type="PANTHER" id="PTHR44329">
    <property type="entry name" value="SERINE/THREONINE-PROTEIN KINASE TNNI3K-RELATED"/>
    <property type="match status" value="1"/>
</dbReference>
<dbReference type="Proteomes" id="UP000186817">
    <property type="component" value="Unassembled WGS sequence"/>
</dbReference>
<evidence type="ECO:0000313" key="3">
    <source>
        <dbReference type="EMBL" id="OLQ02547.1"/>
    </source>
</evidence>
<comment type="caution">
    <text evidence="3">The sequence shown here is derived from an EMBL/GenBank/DDBJ whole genome shotgun (WGS) entry which is preliminary data.</text>
</comment>
<dbReference type="Gene3D" id="3.30.200.20">
    <property type="entry name" value="Phosphorylase Kinase, domain 1"/>
    <property type="match status" value="1"/>
</dbReference>
<evidence type="ECO:0000259" key="2">
    <source>
        <dbReference type="PROSITE" id="PS50011"/>
    </source>
</evidence>
<keyword evidence="3" id="KW-0418">Kinase</keyword>
<dbReference type="GO" id="GO:0004674">
    <property type="term" value="F:protein serine/threonine kinase activity"/>
    <property type="evidence" value="ECO:0007669"/>
    <property type="project" value="TreeGrafter"/>
</dbReference>
<gene>
    <name evidence="3" type="primary">mos</name>
    <name evidence="3" type="ORF">AK812_SmicGene14632</name>
</gene>
<proteinExistence type="predicted"/>
<dbReference type="AlphaFoldDB" id="A0A1Q9E550"/>
<reference evidence="3 4" key="1">
    <citation type="submission" date="2016-02" db="EMBL/GenBank/DDBJ databases">
        <title>Genome analysis of coral dinoflagellate symbionts highlights evolutionary adaptations to a symbiotic lifestyle.</title>
        <authorList>
            <person name="Aranda M."/>
            <person name="Li Y."/>
            <person name="Liew Y.J."/>
            <person name="Baumgarten S."/>
            <person name="Simakov O."/>
            <person name="Wilson M."/>
            <person name="Piel J."/>
            <person name="Ashoor H."/>
            <person name="Bougouffa S."/>
            <person name="Bajic V.B."/>
            <person name="Ryu T."/>
            <person name="Ravasi T."/>
            <person name="Bayer T."/>
            <person name="Micklem G."/>
            <person name="Kim H."/>
            <person name="Bhak J."/>
            <person name="Lajeunesse T.C."/>
            <person name="Voolstra C.R."/>
        </authorList>
    </citation>
    <scope>NUCLEOTIDE SEQUENCE [LARGE SCALE GENOMIC DNA]</scope>
    <source>
        <strain evidence="3 4">CCMP2467</strain>
    </source>
</reference>
<name>A0A1Q9E550_SYMMI</name>
<accession>A0A1Q9E550</accession>
<dbReference type="SUPFAM" id="SSF56112">
    <property type="entry name" value="Protein kinase-like (PK-like)"/>
    <property type="match status" value="1"/>
</dbReference>
<dbReference type="PROSITE" id="PS50011">
    <property type="entry name" value="PROTEIN_KINASE_DOM"/>
    <property type="match status" value="1"/>
</dbReference>
<keyword evidence="3" id="KW-0808">Transferase</keyword>
<dbReference type="EMBL" id="LSRX01000262">
    <property type="protein sequence ID" value="OLQ02547.1"/>
    <property type="molecule type" value="Genomic_DNA"/>
</dbReference>
<dbReference type="SMART" id="SM00220">
    <property type="entry name" value="S_TKc"/>
    <property type="match status" value="1"/>
</dbReference>
<keyword evidence="4" id="KW-1185">Reference proteome</keyword>
<feature type="compositionally biased region" description="Basic and acidic residues" evidence="1">
    <location>
        <begin position="472"/>
        <end position="481"/>
    </location>
</feature>
<dbReference type="InterPro" id="IPR051681">
    <property type="entry name" value="Ser/Thr_Kinases-Pseudokinases"/>
</dbReference>
<organism evidence="3 4">
    <name type="scientific">Symbiodinium microadriaticum</name>
    <name type="common">Dinoflagellate</name>
    <name type="synonym">Zooxanthella microadriatica</name>
    <dbReference type="NCBI Taxonomy" id="2951"/>
    <lineage>
        <taxon>Eukaryota</taxon>
        <taxon>Sar</taxon>
        <taxon>Alveolata</taxon>
        <taxon>Dinophyceae</taxon>
        <taxon>Suessiales</taxon>
        <taxon>Symbiodiniaceae</taxon>
        <taxon>Symbiodinium</taxon>
    </lineage>
</organism>
<dbReference type="InterPro" id="IPR011009">
    <property type="entry name" value="Kinase-like_dom_sf"/>
</dbReference>
<dbReference type="GO" id="GO:0005524">
    <property type="term" value="F:ATP binding"/>
    <property type="evidence" value="ECO:0007669"/>
    <property type="project" value="InterPro"/>
</dbReference>
<dbReference type="InterPro" id="IPR008271">
    <property type="entry name" value="Ser/Thr_kinase_AS"/>
</dbReference>
<feature type="region of interest" description="Disordered" evidence="1">
    <location>
        <begin position="415"/>
        <end position="511"/>
    </location>
</feature>
<dbReference type="Pfam" id="PF00069">
    <property type="entry name" value="Pkinase"/>
    <property type="match status" value="1"/>
</dbReference>
<protein>
    <submittedName>
        <fullName evidence="3">Serine/threonine-protein kinase mos</fullName>
    </submittedName>
</protein>
<evidence type="ECO:0000256" key="1">
    <source>
        <dbReference type="SAM" id="MobiDB-lite"/>
    </source>
</evidence>